<keyword evidence="2" id="KW-0813">Transport</keyword>
<dbReference type="PANTHER" id="PTHR24223">
    <property type="entry name" value="ATP-BINDING CASSETTE SUB-FAMILY C"/>
    <property type="match status" value="1"/>
</dbReference>
<evidence type="ECO:0000313" key="13">
    <source>
        <dbReference type="EMBL" id="KAJ8313002.1"/>
    </source>
</evidence>
<comment type="caution">
    <text evidence="13">The sequence shown here is derived from an EMBL/GenBank/DDBJ whole genome shotgun (WGS) entry which is preliminary data.</text>
</comment>
<keyword evidence="8 10" id="KW-0472">Membrane</keyword>
<keyword evidence="4" id="KW-0677">Repeat</keyword>
<evidence type="ECO:0000256" key="6">
    <source>
        <dbReference type="ARBA" id="ARBA00022840"/>
    </source>
</evidence>
<sequence>MKFAIKQEQNKSHVEILRAGLVKPIVSHTSQFVEKKPDVGQILVKEEESEEGEVKWTVFGIYAKAMGICSTIIVIVIFTCYHATSIYANFWLTFWTEDSLIRNISLKFTDDYIEKSHRYLEFYGLLGGIQGILVCIYALLVSIKMVHAAGNLHKKMLKTIMRAPMAFFDTTPVGRIINRFSSDIDVMDNTLPLTFRITMNSLYLAISTIIVVSINTPIILAVIVPVGIIYYLIMKFYLPTSRQLKRLESVSRSPVFNHFSETVTGSRVIRAYGMVDRFINESMKRVDGNLVYYYANFSAARWLGVRMELLSNCLVFAAAIFGIVFDLNGAMVGLSISYALQALWRLPNKKPVKEWPQTGDIKFIDLKTRYRPGLDLVLKGITAHIHHNEKVGIIGRTGAGKSSLTLSLFRLVESAGGSILIDGLRIADIGLHDLREKITILPQDPVLFSGSLRMNLDPFDKYSDDDIWLALERAHLKEFTINLPTQLEFQCGEGGQNISVGQRQLATAAVDLETDDLIQRTIHTEFEDCTVLSIAHRINTVLDYDRVMVLDKGKLIEFDSPATLLNDKRSTFYSMAKDAGLVSEESNSGVGISKKTQKSKGNPKSPNVDLQMSSPTSVKMEGSRKSNPESNQHSEVYFQTPSPKSPGRRNVDKFNLFLPADNI</sequence>
<protein>
    <submittedName>
        <fullName evidence="13">Uncharacterized protein</fullName>
    </submittedName>
</protein>
<feature type="compositionally biased region" description="Polar residues" evidence="9">
    <location>
        <begin position="599"/>
        <end position="617"/>
    </location>
</feature>
<organism evidence="13 14">
    <name type="scientific">Tegillarca granosa</name>
    <name type="common">Malaysian cockle</name>
    <name type="synonym">Anadara granosa</name>
    <dbReference type="NCBI Taxonomy" id="220873"/>
    <lineage>
        <taxon>Eukaryota</taxon>
        <taxon>Metazoa</taxon>
        <taxon>Spiralia</taxon>
        <taxon>Lophotrochozoa</taxon>
        <taxon>Mollusca</taxon>
        <taxon>Bivalvia</taxon>
        <taxon>Autobranchia</taxon>
        <taxon>Pteriomorphia</taxon>
        <taxon>Arcoida</taxon>
        <taxon>Arcoidea</taxon>
        <taxon>Arcidae</taxon>
        <taxon>Tegillarca</taxon>
    </lineage>
</organism>
<evidence type="ECO:0000256" key="8">
    <source>
        <dbReference type="ARBA" id="ARBA00023136"/>
    </source>
</evidence>
<dbReference type="Gene3D" id="3.40.50.300">
    <property type="entry name" value="P-loop containing nucleotide triphosphate hydrolases"/>
    <property type="match status" value="1"/>
</dbReference>
<evidence type="ECO:0000256" key="1">
    <source>
        <dbReference type="ARBA" id="ARBA00004127"/>
    </source>
</evidence>
<feature type="compositionally biased region" description="Polar residues" evidence="9">
    <location>
        <begin position="628"/>
        <end position="642"/>
    </location>
</feature>
<dbReference type="Pfam" id="PF00664">
    <property type="entry name" value="ABC_membrane"/>
    <property type="match status" value="1"/>
</dbReference>
<dbReference type="InterPro" id="IPR050173">
    <property type="entry name" value="ABC_transporter_C-like"/>
</dbReference>
<dbReference type="InterPro" id="IPR036640">
    <property type="entry name" value="ABC1_TM_sf"/>
</dbReference>
<dbReference type="PANTHER" id="PTHR24223:SF443">
    <property type="entry name" value="MULTIDRUG-RESISTANCE LIKE PROTEIN 1, ISOFORM I"/>
    <property type="match status" value="1"/>
</dbReference>
<keyword evidence="7 10" id="KW-1133">Transmembrane helix</keyword>
<feature type="transmembrane region" description="Helical" evidence="10">
    <location>
        <begin position="202"/>
        <end position="233"/>
    </location>
</feature>
<evidence type="ECO:0000256" key="7">
    <source>
        <dbReference type="ARBA" id="ARBA00022989"/>
    </source>
</evidence>
<dbReference type="PROSITE" id="PS50893">
    <property type="entry name" value="ABC_TRANSPORTER_2"/>
    <property type="match status" value="1"/>
</dbReference>
<dbReference type="InterPro" id="IPR011527">
    <property type="entry name" value="ABC1_TM_dom"/>
</dbReference>
<evidence type="ECO:0000256" key="4">
    <source>
        <dbReference type="ARBA" id="ARBA00022737"/>
    </source>
</evidence>
<comment type="subcellular location">
    <subcellularLocation>
        <location evidence="1">Endomembrane system</location>
        <topology evidence="1">Multi-pass membrane protein</topology>
    </subcellularLocation>
</comment>
<evidence type="ECO:0000256" key="10">
    <source>
        <dbReference type="SAM" id="Phobius"/>
    </source>
</evidence>
<dbReference type="Pfam" id="PF00005">
    <property type="entry name" value="ABC_tran"/>
    <property type="match status" value="1"/>
</dbReference>
<dbReference type="EMBL" id="JARBDR010000440">
    <property type="protein sequence ID" value="KAJ8313002.1"/>
    <property type="molecule type" value="Genomic_DNA"/>
</dbReference>
<keyword evidence="5" id="KW-0547">Nucleotide-binding</keyword>
<reference evidence="13 14" key="1">
    <citation type="submission" date="2022-12" db="EMBL/GenBank/DDBJ databases">
        <title>Chromosome-level genome of Tegillarca granosa.</title>
        <authorList>
            <person name="Kim J."/>
        </authorList>
    </citation>
    <scope>NUCLEOTIDE SEQUENCE [LARGE SCALE GENOMIC DNA]</scope>
    <source>
        <strain evidence="13">Teg-2019</strain>
        <tissue evidence="13">Adductor muscle</tissue>
    </source>
</reference>
<feature type="domain" description="ABC transporter" evidence="11">
    <location>
        <begin position="361"/>
        <end position="577"/>
    </location>
</feature>
<feature type="transmembrane region" description="Helical" evidence="10">
    <location>
        <begin position="122"/>
        <end position="146"/>
    </location>
</feature>
<evidence type="ECO:0000313" key="14">
    <source>
        <dbReference type="Proteomes" id="UP001217089"/>
    </source>
</evidence>
<evidence type="ECO:0000259" key="11">
    <source>
        <dbReference type="PROSITE" id="PS50893"/>
    </source>
</evidence>
<dbReference type="PROSITE" id="PS50929">
    <property type="entry name" value="ABC_TM1F"/>
    <property type="match status" value="1"/>
</dbReference>
<name>A0ABQ9FAY0_TEGGR</name>
<dbReference type="SUPFAM" id="SSF90123">
    <property type="entry name" value="ABC transporter transmembrane region"/>
    <property type="match status" value="1"/>
</dbReference>
<feature type="transmembrane region" description="Helical" evidence="10">
    <location>
        <begin position="65"/>
        <end position="88"/>
    </location>
</feature>
<dbReference type="CDD" id="cd03244">
    <property type="entry name" value="ABCC_MRP_domain2"/>
    <property type="match status" value="1"/>
</dbReference>
<dbReference type="SUPFAM" id="SSF52540">
    <property type="entry name" value="P-loop containing nucleoside triphosphate hydrolases"/>
    <property type="match status" value="1"/>
</dbReference>
<gene>
    <name evidence="13" type="ORF">KUTeg_010375</name>
</gene>
<dbReference type="InterPro" id="IPR003439">
    <property type="entry name" value="ABC_transporter-like_ATP-bd"/>
</dbReference>
<keyword evidence="14" id="KW-1185">Reference proteome</keyword>
<keyword evidence="6" id="KW-0067">ATP-binding</keyword>
<evidence type="ECO:0000256" key="3">
    <source>
        <dbReference type="ARBA" id="ARBA00022692"/>
    </source>
</evidence>
<accession>A0ABQ9FAY0</accession>
<feature type="non-terminal residue" evidence="13">
    <location>
        <position position="663"/>
    </location>
</feature>
<dbReference type="CDD" id="cd18603">
    <property type="entry name" value="ABC_6TM_MRP1_2_3_6_D2_like"/>
    <property type="match status" value="1"/>
</dbReference>
<proteinExistence type="predicted"/>
<evidence type="ECO:0000256" key="9">
    <source>
        <dbReference type="SAM" id="MobiDB-lite"/>
    </source>
</evidence>
<feature type="region of interest" description="Disordered" evidence="9">
    <location>
        <begin position="584"/>
        <end position="663"/>
    </location>
</feature>
<evidence type="ECO:0000256" key="2">
    <source>
        <dbReference type="ARBA" id="ARBA00022448"/>
    </source>
</evidence>
<evidence type="ECO:0000259" key="12">
    <source>
        <dbReference type="PROSITE" id="PS50929"/>
    </source>
</evidence>
<keyword evidence="3 10" id="KW-0812">Transmembrane</keyword>
<evidence type="ECO:0000256" key="5">
    <source>
        <dbReference type="ARBA" id="ARBA00022741"/>
    </source>
</evidence>
<dbReference type="Gene3D" id="1.20.1560.10">
    <property type="entry name" value="ABC transporter type 1, transmembrane domain"/>
    <property type="match status" value="1"/>
</dbReference>
<feature type="domain" description="ABC transmembrane type-1" evidence="12">
    <location>
        <begin position="123"/>
        <end position="331"/>
    </location>
</feature>
<dbReference type="InterPro" id="IPR027417">
    <property type="entry name" value="P-loop_NTPase"/>
</dbReference>
<dbReference type="Proteomes" id="UP001217089">
    <property type="component" value="Unassembled WGS sequence"/>
</dbReference>